<dbReference type="EMBL" id="JAADJF010000469">
    <property type="protein sequence ID" value="KAF4416327.1"/>
    <property type="molecule type" value="Genomic_DNA"/>
</dbReference>
<dbReference type="InterPro" id="IPR011022">
    <property type="entry name" value="Arrestin_C-like"/>
</dbReference>
<dbReference type="OrthoDB" id="2238745at2759"/>
<dbReference type="PANTHER" id="PTHR11188">
    <property type="entry name" value="ARRESTIN DOMAIN CONTAINING PROTEIN"/>
    <property type="match status" value="1"/>
</dbReference>
<evidence type="ECO:0000259" key="1">
    <source>
        <dbReference type="SMART" id="SM01017"/>
    </source>
</evidence>
<dbReference type="GO" id="GO:0030674">
    <property type="term" value="F:protein-macromolecule adaptor activity"/>
    <property type="evidence" value="ECO:0007669"/>
    <property type="project" value="TreeGrafter"/>
</dbReference>
<dbReference type="InterPro" id="IPR014752">
    <property type="entry name" value="Arrestin-like_C"/>
</dbReference>
<evidence type="ECO:0000313" key="3">
    <source>
        <dbReference type="Proteomes" id="UP000536711"/>
    </source>
</evidence>
<dbReference type="AlphaFoldDB" id="A0A8H4JAP2"/>
<sequence length="696" mass="77352">MDGRIAHPSHPGTLNIAAPNTSQTRNSFMLACSSKSPGPPVVPEVPTFVASGSGVSCSILLAEPHIFLSGLGHDGHGHRDNQGSATLLRGKLQLRVKKNVNIKAIQLKLVGRARTEWPEGIPPLKQDTYEEDNLCTQVLNFFNAMDGDCENEYGHHCTYSLETSFLNCSTLNVNQSIPSDSLFPYRINLPNKEMKRILLRRVQPRRLQKGDGPVATTTQTKGYKTFYPGTYDYYFELPIDHDQLETTELRYGSVRWVLHANIDRARAFKPTLHGTNQVSIVRVPDPLSLEMTEPISISRQWEDKLQYDVVISGRSFPIGSRIPIAFTLTPLAKVQVHKLKVYVTESIEYWTNDRRATRKDSDRKILLLEKVAGRPLDSTYASSDVRTVRGGELNPELRRQALEVGARRRTTYAARRHTYEEPLAEPTVNLLDNLEFGLEDLSGPTEIEANVQIPTCEMMAKNKNLRLHPNCSWKNVNVYHWIKVRNAAMSLQNDTEKRQIVMEINCLNPDDATGTKRRDLEIGMHSPFTILNCRATQVNTNLPAYSGVDCHGTTYQFTCGCPGAFMVPADVSPSSFIGTLPAVNTSIGGIFASSQTVHLANNVNIQEPRPIHLLRVPSFNPPIFEDEASPPPAAAIEAPNEGTRTPPPQYEAIFGTSSVNGLADYFGRLADAGFEGLELDLESAPDVSARQNTRPI</sequence>
<proteinExistence type="predicted"/>
<protein>
    <submittedName>
        <fullName evidence="2">Arrestin-related trafficking adapter</fullName>
    </submittedName>
</protein>
<dbReference type="GO" id="GO:0005829">
    <property type="term" value="C:cytosol"/>
    <property type="evidence" value="ECO:0007669"/>
    <property type="project" value="TreeGrafter"/>
</dbReference>
<dbReference type="SMART" id="SM01017">
    <property type="entry name" value="Arrestin_C"/>
    <property type="match status" value="1"/>
</dbReference>
<reference evidence="2 3" key="1">
    <citation type="submission" date="2020-01" db="EMBL/GenBank/DDBJ databases">
        <title>Identification and distribution of gene clusters putatively required for synthesis of sphingolipid metabolism inhibitors in phylogenetically diverse species of the filamentous fungus Fusarium.</title>
        <authorList>
            <person name="Kim H.-S."/>
            <person name="Busman M."/>
            <person name="Brown D.W."/>
            <person name="Divon H."/>
            <person name="Uhlig S."/>
            <person name="Proctor R.H."/>
        </authorList>
    </citation>
    <scope>NUCLEOTIDE SEQUENCE [LARGE SCALE GENOMIC DNA]</scope>
    <source>
        <strain evidence="2 3">NRRL 13308</strain>
    </source>
</reference>
<name>A0A8H4JAP2_9HYPO</name>
<dbReference type="GO" id="GO:0031625">
    <property type="term" value="F:ubiquitin protein ligase binding"/>
    <property type="evidence" value="ECO:0007669"/>
    <property type="project" value="TreeGrafter"/>
</dbReference>
<evidence type="ECO:0000313" key="2">
    <source>
        <dbReference type="EMBL" id="KAF4416327.1"/>
    </source>
</evidence>
<dbReference type="PANTHER" id="PTHR11188:SF174">
    <property type="entry name" value="ARRESTIN-RELATED TRAFFICKING ADAPTER 10-RELATED"/>
    <property type="match status" value="1"/>
</dbReference>
<dbReference type="InterPro" id="IPR050357">
    <property type="entry name" value="Arrestin_domain-protein"/>
</dbReference>
<dbReference type="GO" id="GO:0070086">
    <property type="term" value="P:ubiquitin-dependent endocytosis"/>
    <property type="evidence" value="ECO:0007669"/>
    <property type="project" value="TreeGrafter"/>
</dbReference>
<gene>
    <name evidence="2" type="ORF">FACUT_12664</name>
</gene>
<keyword evidence="3" id="KW-1185">Reference proteome</keyword>
<accession>A0A8H4JAP2</accession>
<dbReference type="Gene3D" id="2.60.40.640">
    <property type="match status" value="1"/>
</dbReference>
<feature type="domain" description="Arrestin C-terminal-like" evidence="1">
    <location>
        <begin position="301"/>
        <end position="535"/>
    </location>
</feature>
<dbReference type="Proteomes" id="UP000536711">
    <property type="component" value="Unassembled WGS sequence"/>
</dbReference>
<dbReference type="Pfam" id="PF02752">
    <property type="entry name" value="Arrestin_C"/>
    <property type="match status" value="1"/>
</dbReference>
<organism evidence="2 3">
    <name type="scientific">Fusarium acutatum</name>
    <dbReference type="NCBI Taxonomy" id="78861"/>
    <lineage>
        <taxon>Eukaryota</taxon>
        <taxon>Fungi</taxon>
        <taxon>Dikarya</taxon>
        <taxon>Ascomycota</taxon>
        <taxon>Pezizomycotina</taxon>
        <taxon>Sordariomycetes</taxon>
        <taxon>Hypocreomycetidae</taxon>
        <taxon>Hypocreales</taxon>
        <taxon>Nectriaceae</taxon>
        <taxon>Fusarium</taxon>
        <taxon>Fusarium fujikuroi species complex</taxon>
    </lineage>
</organism>
<comment type="caution">
    <text evidence="2">The sequence shown here is derived from an EMBL/GenBank/DDBJ whole genome shotgun (WGS) entry which is preliminary data.</text>
</comment>